<keyword evidence="3" id="KW-1185">Reference proteome</keyword>
<evidence type="ECO:0000259" key="1">
    <source>
        <dbReference type="SMART" id="SM00256"/>
    </source>
</evidence>
<dbReference type="OMA" id="AIWEILI"/>
<proteinExistence type="predicted"/>
<dbReference type="NCBIfam" id="TIGR01640">
    <property type="entry name" value="F_box_assoc_1"/>
    <property type="match status" value="1"/>
</dbReference>
<evidence type="ECO:0000313" key="2">
    <source>
        <dbReference type="EMBL" id="VAI52395.1"/>
    </source>
</evidence>
<dbReference type="InterPro" id="IPR001810">
    <property type="entry name" value="F-box_dom"/>
</dbReference>
<dbReference type="InterPro" id="IPR017451">
    <property type="entry name" value="F-box-assoc_interact_dom"/>
</dbReference>
<accession>A0A9R0YD30</accession>
<name>A0A9R0YD30_TRITD</name>
<dbReference type="InterPro" id="IPR050796">
    <property type="entry name" value="SCF_F-box_component"/>
</dbReference>
<dbReference type="Pfam" id="PF00646">
    <property type="entry name" value="F-box"/>
    <property type="match status" value="1"/>
</dbReference>
<evidence type="ECO:0000313" key="3">
    <source>
        <dbReference type="Proteomes" id="UP000324705"/>
    </source>
</evidence>
<dbReference type="SMART" id="SM00256">
    <property type="entry name" value="FBOX"/>
    <property type="match status" value="1"/>
</dbReference>
<dbReference type="PANTHER" id="PTHR31672">
    <property type="entry name" value="BNACNNG10540D PROTEIN"/>
    <property type="match status" value="1"/>
</dbReference>
<dbReference type="PANTHER" id="PTHR31672:SF2">
    <property type="entry name" value="F-BOX DOMAIN-CONTAINING PROTEIN"/>
    <property type="match status" value="1"/>
</dbReference>
<sequence length="382" mass="42271">MADAADLLPGLPDDIAIWEILIRLPPKPLLRCRAVSPAWRRATSSRDFLLSHHARQPALHLLESHSDDDDGDAPLSLKIVTFDHRAAAAGGRLQPVARLKMPPSDAHPSATPRMYLAASRDGLLLLLYHFHSESFDLCICNPATRQYAPLHQLKGFIPMGMYPHPSSTGGDYRLLLCLPAEDAAFVFTLGSAHPPRHIGCLPDPLLLEDADGLLFQGSIYWYTDVAILVFDTTNESFRRIRAPVGAPPASHDARVFIMGDMLALFGPNDQGTAIDTWVMPNRQEEVWDFKCRVKLPVAETRQQCRCSEHEQVVMVVPGDDGGLLILISCDPWLFQVDTDGNLIASFHPRGITATHSVLKKTLVQHTFFPTLEGYVVNAPPFI</sequence>
<dbReference type="Proteomes" id="UP000324705">
    <property type="component" value="Chromosome 6B"/>
</dbReference>
<dbReference type="Gene3D" id="1.20.1280.50">
    <property type="match status" value="1"/>
</dbReference>
<dbReference type="InterPro" id="IPR036047">
    <property type="entry name" value="F-box-like_dom_sf"/>
</dbReference>
<dbReference type="Pfam" id="PF08268">
    <property type="entry name" value="FBA_3"/>
    <property type="match status" value="1"/>
</dbReference>
<dbReference type="EMBL" id="LT934122">
    <property type="protein sequence ID" value="VAI52395.1"/>
    <property type="molecule type" value="Genomic_DNA"/>
</dbReference>
<organism evidence="2 3">
    <name type="scientific">Triticum turgidum subsp. durum</name>
    <name type="common">Durum wheat</name>
    <name type="synonym">Triticum durum</name>
    <dbReference type="NCBI Taxonomy" id="4567"/>
    <lineage>
        <taxon>Eukaryota</taxon>
        <taxon>Viridiplantae</taxon>
        <taxon>Streptophyta</taxon>
        <taxon>Embryophyta</taxon>
        <taxon>Tracheophyta</taxon>
        <taxon>Spermatophyta</taxon>
        <taxon>Magnoliopsida</taxon>
        <taxon>Liliopsida</taxon>
        <taxon>Poales</taxon>
        <taxon>Poaceae</taxon>
        <taxon>BOP clade</taxon>
        <taxon>Pooideae</taxon>
        <taxon>Triticodae</taxon>
        <taxon>Triticeae</taxon>
        <taxon>Triticinae</taxon>
        <taxon>Triticum</taxon>
    </lineage>
</organism>
<dbReference type="AlphaFoldDB" id="A0A9R0YD30"/>
<dbReference type="SUPFAM" id="SSF81383">
    <property type="entry name" value="F-box domain"/>
    <property type="match status" value="1"/>
</dbReference>
<feature type="domain" description="F-box" evidence="1">
    <location>
        <begin position="11"/>
        <end position="52"/>
    </location>
</feature>
<dbReference type="Gramene" id="TRITD6Bv1G000950.1">
    <property type="protein sequence ID" value="TRITD6Bv1G000950.1"/>
    <property type="gene ID" value="TRITD6Bv1G000950"/>
</dbReference>
<reference evidence="2 3" key="1">
    <citation type="submission" date="2017-09" db="EMBL/GenBank/DDBJ databases">
        <authorList>
            <consortium name="International Durum Wheat Genome Sequencing Consortium (IDWGSC)"/>
            <person name="Milanesi L."/>
        </authorList>
    </citation>
    <scope>NUCLEOTIDE SEQUENCE [LARGE SCALE GENOMIC DNA]</scope>
    <source>
        <strain evidence="3">cv. Svevo</strain>
    </source>
</reference>
<protein>
    <recommendedName>
        <fullName evidence="1">F-box domain-containing protein</fullName>
    </recommendedName>
</protein>
<gene>
    <name evidence="2" type="ORF">TRITD_6Bv1G000950</name>
</gene>
<dbReference type="InterPro" id="IPR013187">
    <property type="entry name" value="F-box-assoc_dom_typ3"/>
</dbReference>